<keyword evidence="2" id="KW-1185">Reference proteome</keyword>
<dbReference type="Proteomes" id="UP001060336">
    <property type="component" value="Chromosome"/>
</dbReference>
<dbReference type="AlphaFoldDB" id="A0A9J7AVC7"/>
<dbReference type="RefSeq" id="WP_257770679.1">
    <property type="nucleotide sequence ID" value="NZ_CP102480.1"/>
</dbReference>
<sequence>MANVQQFVDQNFTGSVAVTGFTYNTPPKPSSGTPPPFTAEWAEIKTEVGKLVPGAILKGQSPTLKEMLNALLLLGTTWEELATAAALAEGNAKTTLTDRLKSQAAEIDKSVGEILPVIAKQIALNDQQSKAGPFNTEATIQPGSAATYNTPLSTLRDNIHALNTKIGISIIELG</sequence>
<dbReference type="KEGG" id="naci:NUH88_06195"/>
<evidence type="ECO:0000313" key="2">
    <source>
        <dbReference type="Proteomes" id="UP001060336"/>
    </source>
</evidence>
<protein>
    <submittedName>
        <fullName evidence="1">Uncharacterized protein</fullName>
    </submittedName>
</protein>
<accession>A0A9J7AVC7</accession>
<organism evidence="1 2">
    <name type="scientific">Nisaea acidiphila</name>
    <dbReference type="NCBI Taxonomy" id="1862145"/>
    <lineage>
        <taxon>Bacteria</taxon>
        <taxon>Pseudomonadati</taxon>
        <taxon>Pseudomonadota</taxon>
        <taxon>Alphaproteobacteria</taxon>
        <taxon>Rhodospirillales</taxon>
        <taxon>Thalassobaculaceae</taxon>
        <taxon>Nisaea</taxon>
    </lineage>
</organism>
<reference evidence="1" key="1">
    <citation type="submission" date="2022-08" db="EMBL/GenBank/DDBJ databases">
        <title>Nisaea acidiphila sp. nov., isolated from a marine algal debris and emended description of the genus Nisaea Urios et al. 2008.</title>
        <authorList>
            <person name="Kwon K."/>
        </authorList>
    </citation>
    <scope>NUCLEOTIDE SEQUENCE</scope>
    <source>
        <strain evidence="1">MEBiC11861</strain>
    </source>
</reference>
<evidence type="ECO:0000313" key="1">
    <source>
        <dbReference type="EMBL" id="UUX51280.1"/>
    </source>
</evidence>
<name>A0A9J7AVC7_9PROT</name>
<proteinExistence type="predicted"/>
<dbReference type="EMBL" id="CP102480">
    <property type="protein sequence ID" value="UUX51280.1"/>
    <property type="molecule type" value="Genomic_DNA"/>
</dbReference>
<gene>
    <name evidence="1" type="ORF">NUH88_06195</name>
</gene>